<evidence type="ECO:0000256" key="7">
    <source>
        <dbReference type="SAM" id="Phobius"/>
    </source>
</evidence>
<name>A0AAD7XXZ4_9FUNG</name>
<evidence type="ECO:0000256" key="4">
    <source>
        <dbReference type="ARBA" id="ARBA00022989"/>
    </source>
</evidence>
<dbReference type="AlphaFoldDB" id="A0AAD7XXZ4"/>
<evidence type="ECO:0000259" key="8">
    <source>
        <dbReference type="PROSITE" id="PS51382"/>
    </source>
</evidence>
<feature type="compositionally biased region" description="Basic and acidic residues" evidence="6">
    <location>
        <begin position="144"/>
        <end position="154"/>
    </location>
</feature>
<feature type="region of interest" description="Disordered" evidence="6">
    <location>
        <begin position="144"/>
        <end position="182"/>
    </location>
</feature>
<evidence type="ECO:0000313" key="10">
    <source>
        <dbReference type="Proteomes" id="UP001234581"/>
    </source>
</evidence>
<dbReference type="GO" id="GO:0006797">
    <property type="term" value="P:polyphosphate metabolic process"/>
    <property type="evidence" value="ECO:0007669"/>
    <property type="project" value="TreeGrafter"/>
</dbReference>
<evidence type="ECO:0000313" key="9">
    <source>
        <dbReference type="EMBL" id="KAJ8661294.1"/>
    </source>
</evidence>
<dbReference type="GO" id="GO:0006817">
    <property type="term" value="P:phosphate ion transport"/>
    <property type="evidence" value="ECO:0007669"/>
    <property type="project" value="TreeGrafter"/>
</dbReference>
<dbReference type="InterPro" id="IPR004331">
    <property type="entry name" value="SPX_dom"/>
</dbReference>
<feature type="transmembrane region" description="Helical" evidence="7">
    <location>
        <begin position="548"/>
        <end position="574"/>
    </location>
</feature>
<feature type="transmembrane region" description="Helical" evidence="7">
    <location>
        <begin position="467"/>
        <end position="496"/>
    </location>
</feature>
<feature type="transmembrane region" description="Helical" evidence="7">
    <location>
        <begin position="648"/>
        <end position="669"/>
    </location>
</feature>
<dbReference type="InterPro" id="IPR004680">
    <property type="entry name" value="Cit_transptr-like_dom"/>
</dbReference>
<dbReference type="Pfam" id="PF03600">
    <property type="entry name" value="CitMHS"/>
    <property type="match status" value="1"/>
</dbReference>
<comment type="subcellular location">
    <subcellularLocation>
        <location evidence="1">Membrane</location>
        <topology evidence="1">Multi-pass membrane protein</topology>
    </subcellularLocation>
</comment>
<gene>
    <name evidence="9" type="ORF">O0I10_003044</name>
</gene>
<keyword evidence="3 7" id="KW-0812">Transmembrane</keyword>
<dbReference type="GeneID" id="83210457"/>
<dbReference type="RefSeq" id="XP_058346207.1">
    <property type="nucleotide sequence ID" value="XM_058483118.1"/>
</dbReference>
<feature type="transmembrane region" description="Helical" evidence="7">
    <location>
        <begin position="732"/>
        <end position="755"/>
    </location>
</feature>
<dbReference type="Pfam" id="PF03105">
    <property type="entry name" value="SPX"/>
    <property type="match status" value="2"/>
</dbReference>
<dbReference type="InterPro" id="IPR001898">
    <property type="entry name" value="SLC13A/DASS"/>
</dbReference>
<feature type="transmembrane region" description="Helical" evidence="7">
    <location>
        <begin position="340"/>
        <end position="359"/>
    </location>
</feature>
<keyword evidence="10" id="KW-1185">Reference proteome</keyword>
<dbReference type="NCBIfam" id="TIGR00785">
    <property type="entry name" value="dass"/>
    <property type="match status" value="1"/>
</dbReference>
<dbReference type="CDD" id="cd01115">
    <property type="entry name" value="SLC13_permease"/>
    <property type="match status" value="1"/>
</dbReference>
<feature type="transmembrane region" description="Helical" evidence="7">
    <location>
        <begin position="625"/>
        <end position="642"/>
    </location>
</feature>
<keyword evidence="4 7" id="KW-1133">Transmembrane helix</keyword>
<feature type="transmembrane region" description="Helical" evidence="7">
    <location>
        <begin position="371"/>
        <end position="404"/>
    </location>
</feature>
<keyword evidence="5 7" id="KW-0472">Membrane</keyword>
<dbReference type="PANTHER" id="PTHR10283">
    <property type="entry name" value="SOLUTE CARRIER FAMILY 13 MEMBER"/>
    <property type="match status" value="1"/>
</dbReference>
<feature type="transmembrane region" description="Helical" evidence="7">
    <location>
        <begin position="690"/>
        <end position="720"/>
    </location>
</feature>
<evidence type="ECO:0000256" key="6">
    <source>
        <dbReference type="SAM" id="MobiDB-lite"/>
    </source>
</evidence>
<evidence type="ECO:0000256" key="3">
    <source>
        <dbReference type="ARBA" id="ARBA00022692"/>
    </source>
</evidence>
<dbReference type="EMBL" id="JARTCD010000009">
    <property type="protein sequence ID" value="KAJ8661294.1"/>
    <property type="molecule type" value="Genomic_DNA"/>
</dbReference>
<dbReference type="GO" id="GO:0005315">
    <property type="term" value="F:phosphate transmembrane transporter activity"/>
    <property type="evidence" value="ECO:0007669"/>
    <property type="project" value="TreeGrafter"/>
</dbReference>
<dbReference type="PANTHER" id="PTHR10283:SF92">
    <property type="entry name" value="LOW-AFFINITY PHOSPHATE TRANSPORTER PHO91"/>
    <property type="match status" value="1"/>
</dbReference>
<keyword evidence="2" id="KW-0813">Transport</keyword>
<feature type="transmembrane region" description="Helical" evidence="7">
    <location>
        <begin position="508"/>
        <end position="527"/>
    </location>
</feature>
<evidence type="ECO:0000256" key="5">
    <source>
        <dbReference type="ARBA" id="ARBA00023136"/>
    </source>
</evidence>
<dbReference type="Proteomes" id="UP001234581">
    <property type="component" value="Unassembled WGS sequence"/>
</dbReference>
<comment type="caution">
    <text evidence="9">The sequence shown here is derived from an EMBL/GenBank/DDBJ whole genome shotgun (WGS) entry which is preliminary data.</text>
</comment>
<protein>
    <recommendedName>
        <fullName evidence="8">SPX domain-containing protein</fullName>
    </recommendedName>
</protein>
<dbReference type="PROSITE" id="PS51382">
    <property type="entry name" value="SPX"/>
    <property type="match status" value="1"/>
</dbReference>
<accession>A0AAD7XXZ4</accession>
<dbReference type="GO" id="GO:0005886">
    <property type="term" value="C:plasma membrane"/>
    <property type="evidence" value="ECO:0007669"/>
    <property type="project" value="TreeGrafter"/>
</dbReference>
<feature type="transmembrane region" description="Helical" evidence="7">
    <location>
        <begin position="776"/>
        <end position="799"/>
    </location>
</feature>
<organism evidence="9 10">
    <name type="scientific">Lichtheimia ornata</name>
    <dbReference type="NCBI Taxonomy" id="688661"/>
    <lineage>
        <taxon>Eukaryota</taxon>
        <taxon>Fungi</taxon>
        <taxon>Fungi incertae sedis</taxon>
        <taxon>Mucoromycota</taxon>
        <taxon>Mucoromycotina</taxon>
        <taxon>Mucoromycetes</taxon>
        <taxon>Mucorales</taxon>
        <taxon>Lichtheimiaceae</taxon>
        <taxon>Lichtheimia</taxon>
    </lineage>
</organism>
<proteinExistence type="predicted"/>
<evidence type="ECO:0000256" key="2">
    <source>
        <dbReference type="ARBA" id="ARBA00022448"/>
    </source>
</evidence>
<evidence type="ECO:0000256" key="1">
    <source>
        <dbReference type="ARBA" id="ARBA00004141"/>
    </source>
</evidence>
<feature type="transmembrane region" description="Helical" evidence="7">
    <location>
        <begin position="424"/>
        <end position="447"/>
    </location>
</feature>
<reference evidence="9 10" key="1">
    <citation type="submission" date="2023-03" db="EMBL/GenBank/DDBJ databases">
        <title>Genome sequence of Lichtheimia ornata CBS 291.66.</title>
        <authorList>
            <person name="Mohabir J.T."/>
            <person name="Shea T.P."/>
            <person name="Kurbessoian T."/>
            <person name="Berby B."/>
            <person name="Fontaine J."/>
            <person name="Livny J."/>
            <person name="Gnirke A."/>
            <person name="Stajich J.E."/>
            <person name="Cuomo C.A."/>
        </authorList>
    </citation>
    <scope>NUCLEOTIDE SEQUENCE [LARGE SCALE GENOMIC DNA]</scope>
    <source>
        <strain evidence="9">CBS 291.66</strain>
    </source>
</reference>
<feature type="domain" description="SPX" evidence="8">
    <location>
        <begin position="1"/>
        <end position="245"/>
    </location>
</feature>
<feature type="transmembrane region" description="Helical" evidence="7">
    <location>
        <begin position="594"/>
        <end position="613"/>
    </location>
</feature>
<sequence length="804" mass="88387">MKFSHSLRFNAVPEWDHGYVSYEDLKSIIFECERQRVQAINHGSDIEGGVDNNRRSIAIQQEQDEQVFEAALDAQLEKVITFFSQVFSDVESQMAELEAKLEACPEDPYPDGGVRGGDDHGLATLDGQEEEFQYTQKTGALHTTDMHAEREHRLSRQSQEKLAVPEATSGPRHKASFESRLSTQTTRESELYVEHLAGLRAQLVQLYVLVSDVESYIDLNRRAFAKILKKHDKVLGRRLKDRYLPRVVAAAPFTPKTAAQLHRYLTRVEQVYADLFCGGQTSKAVRQMKTHLRDQLTYERNTVWKDMVHQERQQHGAQYKHDDTKMYRLLPSLLVPAKRVHSAACLLFALVVFAVLMNVPIFAQRQETRCFALLMLAAILWATEALPLYATSLLIPFLIVPLGIMRETDGTPMSAHDAAEAVFSSMFSGTIMMLLGGFALAGALSKYGIAKAFASHVLSHAGTRPRWVLLATMAVAAFLSMWISNVATPVLCFSLVDPILRTLEHDSPVAPCLLLGIALASCIGGMISPISSPQNIITLQYMQPNPGWGAWFAVAMPISILSILICWCLLLVVYRPDRACQHLNSIKPVKGRITPQQIFVMVITIITVILWCVESSIEHTIGSPGVIAAIPLFVFFGTGLLGKDDLHAFLWSVVILAQGGMALGNAVTSSGLLQDIALGIKSGIDQLHPFAILFIFAALVLVFATFVSHTVAALIIVPIVQEVGQHLPVPHPNLLVMGAGLACSAGMGLPVSGFPNMSAVMLEDSRGKQYLTTRDFIVTGIPISIVATLLVCTLGYGIMSAMGF</sequence>